<sequence>MWQCQSQFISSENSQQVFISLAEKTGSMKVVNVNGGIFFGQLDELTCCLFLTKKLHFIGSKC</sequence>
<organism evidence="1 2">
    <name type="scientific">Musa troglodytarum</name>
    <name type="common">fe'i banana</name>
    <dbReference type="NCBI Taxonomy" id="320322"/>
    <lineage>
        <taxon>Eukaryota</taxon>
        <taxon>Viridiplantae</taxon>
        <taxon>Streptophyta</taxon>
        <taxon>Embryophyta</taxon>
        <taxon>Tracheophyta</taxon>
        <taxon>Spermatophyta</taxon>
        <taxon>Magnoliopsida</taxon>
        <taxon>Liliopsida</taxon>
        <taxon>Zingiberales</taxon>
        <taxon>Musaceae</taxon>
        <taxon>Musa</taxon>
    </lineage>
</organism>
<accession>A0A9E7L112</accession>
<dbReference type="Proteomes" id="UP001055439">
    <property type="component" value="Chromosome 8"/>
</dbReference>
<evidence type="ECO:0000313" key="2">
    <source>
        <dbReference type="Proteomes" id="UP001055439"/>
    </source>
</evidence>
<keyword evidence="2" id="KW-1185">Reference proteome</keyword>
<gene>
    <name evidence="1" type="ORF">MUK42_18196</name>
</gene>
<dbReference type="EMBL" id="CP097510">
    <property type="protein sequence ID" value="URE41903.1"/>
    <property type="molecule type" value="Genomic_DNA"/>
</dbReference>
<name>A0A9E7L112_9LILI</name>
<evidence type="ECO:0000313" key="1">
    <source>
        <dbReference type="EMBL" id="URE41903.1"/>
    </source>
</evidence>
<dbReference type="AlphaFoldDB" id="A0A9E7L112"/>
<protein>
    <submittedName>
        <fullName evidence="1">Uncharacterized protein</fullName>
    </submittedName>
</protein>
<proteinExistence type="predicted"/>
<reference evidence="1" key="1">
    <citation type="submission" date="2022-05" db="EMBL/GenBank/DDBJ databases">
        <title>The Musa troglodytarum L. genome provides insights into the mechanism of non-climacteric behaviour and enrichment of carotenoids.</title>
        <authorList>
            <person name="Wang J."/>
        </authorList>
    </citation>
    <scope>NUCLEOTIDE SEQUENCE</scope>
    <source>
        <tissue evidence="1">Leaf</tissue>
    </source>
</reference>